<dbReference type="GO" id="GO:0016757">
    <property type="term" value="F:glycosyltransferase activity"/>
    <property type="evidence" value="ECO:0007669"/>
    <property type="project" value="InterPro"/>
</dbReference>
<dbReference type="SUPFAM" id="SSF53756">
    <property type="entry name" value="UDP-Glycosyltransferase/glycogen phosphorylase"/>
    <property type="match status" value="1"/>
</dbReference>
<keyword evidence="3" id="KW-1185">Reference proteome</keyword>
<name>A0A1I7CYC1_9HYPH</name>
<feature type="domain" description="Glycosyl transferase family 1" evidence="1">
    <location>
        <begin position="223"/>
        <end position="380"/>
    </location>
</feature>
<evidence type="ECO:0000313" key="2">
    <source>
        <dbReference type="EMBL" id="SFU04432.1"/>
    </source>
</evidence>
<dbReference type="EMBL" id="FPBD01000007">
    <property type="protein sequence ID" value="SFU04432.1"/>
    <property type="molecule type" value="Genomic_DNA"/>
</dbReference>
<protein>
    <submittedName>
        <fullName evidence="2">Glycosyltransferase involved in cell wall bisynthesis</fullName>
    </submittedName>
</protein>
<gene>
    <name evidence="2" type="ORF">SAMN05444141_10725</name>
</gene>
<evidence type="ECO:0000313" key="3">
    <source>
        <dbReference type="Proteomes" id="UP000183371"/>
    </source>
</evidence>
<dbReference type="Pfam" id="PF00534">
    <property type="entry name" value="Glycos_transf_1"/>
    <property type="match status" value="1"/>
</dbReference>
<dbReference type="AlphaFoldDB" id="A0A1I7CYC1"/>
<reference evidence="3" key="1">
    <citation type="submission" date="2016-10" db="EMBL/GenBank/DDBJ databases">
        <authorList>
            <person name="Varghese N."/>
            <person name="Submissions S."/>
        </authorList>
    </citation>
    <scope>NUCLEOTIDE SEQUENCE [LARGE SCALE GENOMIC DNA]</scope>
    <source>
        <strain evidence="3">DSM 17465</strain>
    </source>
</reference>
<evidence type="ECO:0000259" key="1">
    <source>
        <dbReference type="Pfam" id="PF00534"/>
    </source>
</evidence>
<proteinExistence type="predicted"/>
<keyword evidence="2" id="KW-0808">Transferase</keyword>
<dbReference type="InterPro" id="IPR001296">
    <property type="entry name" value="Glyco_trans_1"/>
</dbReference>
<dbReference type="Proteomes" id="UP000183371">
    <property type="component" value="Unassembled WGS sequence"/>
</dbReference>
<dbReference type="Gene3D" id="3.40.50.2000">
    <property type="entry name" value="Glycogen Phosphorylase B"/>
    <property type="match status" value="2"/>
</dbReference>
<dbReference type="PANTHER" id="PTHR12526:SF630">
    <property type="entry name" value="GLYCOSYLTRANSFERASE"/>
    <property type="match status" value="1"/>
</dbReference>
<dbReference type="RefSeq" id="WP_083417212.1">
    <property type="nucleotide sequence ID" value="NZ_FPBD01000007.1"/>
</dbReference>
<organism evidence="2 3">
    <name type="scientific">Pseudovibrio denitrificans</name>
    <dbReference type="NCBI Taxonomy" id="258256"/>
    <lineage>
        <taxon>Bacteria</taxon>
        <taxon>Pseudomonadati</taxon>
        <taxon>Pseudomonadota</taxon>
        <taxon>Alphaproteobacteria</taxon>
        <taxon>Hyphomicrobiales</taxon>
        <taxon>Stappiaceae</taxon>
        <taxon>Pseudovibrio</taxon>
    </lineage>
</organism>
<dbReference type="PANTHER" id="PTHR12526">
    <property type="entry name" value="GLYCOSYLTRANSFERASE"/>
    <property type="match status" value="1"/>
</dbReference>
<accession>A0A1I7CYC1</accession>
<sequence>MRVLFYFGWSFAETGGTQRAVLAIGSGLIAKGHSVTVLNDSLEIATPFYPHDPALEIRHSLQEFGKQVSLKDVQKKKQQSLNRTPKKSASMQLQRILPAYRRQRWRRRIRGRLPRLRQELERENPDICVVFTPDYASLIDNAFPYRAFPIVLAFRNIPKYMFDETVGFYEDPVARLNYREQISCADAYSVLLPEFSNYLPKHAAKPISYIPNGIHLPSSLEGDKHKKRILFTSRFDTAKRPQWLINAFAKVAEKYPDWSLHMYGSGTDSEEAVELCQSLGVPNQIKLHGAQPDLTEAYQNAEIFCIPSHFEGFSNSLAEAMSYQLACVAVDDCISNSALLKDGAGYLTRVEDGAAGLAEALDTLMGNPELRKQLGTAARQKISAFTPERVTDEWDSFLKSVKSDYKQKKRLFARA</sequence>